<dbReference type="EMBL" id="JYDV01000065">
    <property type="protein sequence ID" value="KRZ36913.1"/>
    <property type="molecule type" value="Genomic_DNA"/>
</dbReference>
<proteinExistence type="predicted"/>
<comment type="caution">
    <text evidence="2">The sequence shown here is derived from an EMBL/GenBank/DDBJ whole genome shotgun (WGS) entry which is preliminary data.</text>
</comment>
<reference evidence="3 4" key="1">
    <citation type="submission" date="2015-01" db="EMBL/GenBank/DDBJ databases">
        <title>Evolution of Trichinella species and genotypes.</title>
        <authorList>
            <person name="Korhonen P.K."/>
            <person name="Edoardo P."/>
            <person name="Giuseppe L.R."/>
            <person name="Gasser R.B."/>
        </authorList>
    </citation>
    <scope>NUCLEOTIDE SEQUENCE [LARGE SCALE GENOMIC DNA]</scope>
    <source>
        <strain evidence="2">ISS176</strain>
        <strain evidence="1">ISS470</strain>
    </source>
</reference>
<protein>
    <submittedName>
        <fullName evidence="2">Uncharacterized protein</fullName>
    </submittedName>
</protein>
<dbReference type="AlphaFoldDB" id="A0A0V1JPL9"/>
<sequence>MISEHQEPLTIERQMSRYVKIGAEVAASERQTPPGNLVSISTQRLILVTDVDQALGPYQSSQGCLHETLKGSWGFYSRKGIILNEYKPYRLMKASSLSTASPFPPISNRWPDLASRTTANQAKCQRVVDSG</sequence>
<evidence type="ECO:0000313" key="4">
    <source>
        <dbReference type="Proteomes" id="UP000054995"/>
    </source>
</evidence>
<evidence type="ECO:0000313" key="2">
    <source>
        <dbReference type="EMBL" id="KRZ36913.1"/>
    </source>
</evidence>
<gene>
    <name evidence="2" type="ORF">T4C_8621</name>
    <name evidence="1" type="ORF">T4D_14899</name>
</gene>
<accession>A0A0V1JPL9</accession>
<name>A0A0V1JPL9_TRIPS</name>
<keyword evidence="4" id="KW-1185">Reference proteome</keyword>
<dbReference type="Proteomes" id="UP000054995">
    <property type="component" value="Unassembled WGS sequence"/>
</dbReference>
<dbReference type="Proteomes" id="UP000054826">
    <property type="component" value="Unassembled WGS sequence"/>
</dbReference>
<organism evidence="2 3">
    <name type="scientific">Trichinella pseudospiralis</name>
    <name type="common">Parasitic roundworm</name>
    <dbReference type="NCBI Taxonomy" id="6337"/>
    <lineage>
        <taxon>Eukaryota</taxon>
        <taxon>Metazoa</taxon>
        <taxon>Ecdysozoa</taxon>
        <taxon>Nematoda</taxon>
        <taxon>Enoplea</taxon>
        <taxon>Dorylaimia</taxon>
        <taxon>Trichinellida</taxon>
        <taxon>Trichinellidae</taxon>
        <taxon>Trichinella</taxon>
    </lineage>
</organism>
<evidence type="ECO:0000313" key="1">
    <source>
        <dbReference type="EMBL" id="KRY84728.1"/>
    </source>
</evidence>
<evidence type="ECO:0000313" key="3">
    <source>
        <dbReference type="Proteomes" id="UP000054826"/>
    </source>
</evidence>
<dbReference type="EMBL" id="JYDT01000108">
    <property type="protein sequence ID" value="KRY84728.1"/>
    <property type="molecule type" value="Genomic_DNA"/>
</dbReference>